<comment type="caution">
    <text evidence="2">The sequence shown here is derived from an EMBL/GenBank/DDBJ whole genome shotgun (WGS) entry which is preliminary data.</text>
</comment>
<sequence>MFTIDRSMTAEVEYRQQRISQGYTPRRQGLKALARPGRRLTAGSRPGLSGVGGTVAAAR</sequence>
<proteinExistence type="predicted"/>
<gene>
    <name evidence="2" type="ORF">GCM10009843_38580</name>
</gene>
<accession>A0ABN2YW48</accession>
<evidence type="ECO:0000313" key="3">
    <source>
        <dbReference type="Proteomes" id="UP001500575"/>
    </source>
</evidence>
<protein>
    <submittedName>
        <fullName evidence="2">Uncharacterized protein</fullName>
    </submittedName>
</protein>
<organism evidence="2 3">
    <name type="scientific">Nocardioides bigeumensis</name>
    <dbReference type="NCBI Taxonomy" id="433657"/>
    <lineage>
        <taxon>Bacteria</taxon>
        <taxon>Bacillati</taxon>
        <taxon>Actinomycetota</taxon>
        <taxon>Actinomycetes</taxon>
        <taxon>Propionibacteriales</taxon>
        <taxon>Nocardioidaceae</taxon>
        <taxon>Nocardioides</taxon>
    </lineage>
</organism>
<keyword evidence="3" id="KW-1185">Reference proteome</keyword>
<evidence type="ECO:0000313" key="2">
    <source>
        <dbReference type="EMBL" id="GAA2133344.1"/>
    </source>
</evidence>
<reference evidence="2 3" key="1">
    <citation type="journal article" date="2019" name="Int. J. Syst. Evol. Microbiol.">
        <title>The Global Catalogue of Microorganisms (GCM) 10K type strain sequencing project: providing services to taxonomists for standard genome sequencing and annotation.</title>
        <authorList>
            <consortium name="The Broad Institute Genomics Platform"/>
            <consortium name="The Broad Institute Genome Sequencing Center for Infectious Disease"/>
            <person name="Wu L."/>
            <person name="Ma J."/>
        </authorList>
    </citation>
    <scope>NUCLEOTIDE SEQUENCE [LARGE SCALE GENOMIC DNA]</scope>
    <source>
        <strain evidence="2 3">JCM 16021</strain>
    </source>
</reference>
<dbReference type="RefSeq" id="WP_344305487.1">
    <property type="nucleotide sequence ID" value="NZ_BAAAQQ010000014.1"/>
</dbReference>
<feature type="region of interest" description="Disordered" evidence="1">
    <location>
        <begin position="35"/>
        <end position="59"/>
    </location>
</feature>
<dbReference type="EMBL" id="BAAAQQ010000014">
    <property type="protein sequence ID" value="GAA2133344.1"/>
    <property type="molecule type" value="Genomic_DNA"/>
</dbReference>
<evidence type="ECO:0000256" key="1">
    <source>
        <dbReference type="SAM" id="MobiDB-lite"/>
    </source>
</evidence>
<dbReference type="Proteomes" id="UP001500575">
    <property type="component" value="Unassembled WGS sequence"/>
</dbReference>
<name>A0ABN2YW48_9ACTN</name>